<gene>
    <name evidence="2" type="ORF">ASIM_LOCUS9471</name>
</gene>
<dbReference type="Proteomes" id="UP000267096">
    <property type="component" value="Unassembled WGS sequence"/>
</dbReference>
<evidence type="ECO:0000256" key="1">
    <source>
        <dbReference type="SAM" id="MobiDB-lite"/>
    </source>
</evidence>
<evidence type="ECO:0000313" key="2">
    <source>
        <dbReference type="EMBL" id="VDK39716.1"/>
    </source>
</evidence>
<feature type="region of interest" description="Disordered" evidence="1">
    <location>
        <begin position="1"/>
        <end position="45"/>
    </location>
</feature>
<evidence type="ECO:0000313" key="4">
    <source>
        <dbReference type="WBParaSite" id="ASIM_0000973601-mRNA-1"/>
    </source>
</evidence>
<name>A0A0M3JPY5_ANISI</name>
<reference evidence="2 3" key="2">
    <citation type="submission" date="2018-11" db="EMBL/GenBank/DDBJ databases">
        <authorList>
            <consortium name="Pathogen Informatics"/>
        </authorList>
    </citation>
    <scope>NUCLEOTIDE SEQUENCE [LARGE SCALE GENOMIC DNA]</scope>
</reference>
<organism evidence="4">
    <name type="scientific">Anisakis simplex</name>
    <name type="common">Herring worm</name>
    <dbReference type="NCBI Taxonomy" id="6269"/>
    <lineage>
        <taxon>Eukaryota</taxon>
        <taxon>Metazoa</taxon>
        <taxon>Ecdysozoa</taxon>
        <taxon>Nematoda</taxon>
        <taxon>Chromadorea</taxon>
        <taxon>Rhabditida</taxon>
        <taxon>Spirurina</taxon>
        <taxon>Ascaridomorpha</taxon>
        <taxon>Ascaridoidea</taxon>
        <taxon>Anisakidae</taxon>
        <taxon>Anisakis</taxon>
        <taxon>Anisakis simplex complex</taxon>
    </lineage>
</organism>
<protein>
    <submittedName>
        <fullName evidence="2 4">Uncharacterized protein</fullName>
    </submittedName>
</protein>
<accession>A0A0M3JPY5</accession>
<dbReference type="WBParaSite" id="ASIM_0000973601-mRNA-1">
    <property type="protein sequence ID" value="ASIM_0000973601-mRNA-1"/>
    <property type="gene ID" value="ASIM_0000973601"/>
</dbReference>
<sequence length="57" mass="5910">MRSAEEGGGVVGGGGVDGKKQASEAVNGAEAGTEKTMARIRKRPMKQPVIPSGFFEF</sequence>
<proteinExistence type="predicted"/>
<keyword evidence="3" id="KW-1185">Reference proteome</keyword>
<reference evidence="4" key="1">
    <citation type="submission" date="2017-02" db="UniProtKB">
        <authorList>
            <consortium name="WormBaseParasite"/>
        </authorList>
    </citation>
    <scope>IDENTIFICATION</scope>
</reference>
<dbReference type="EMBL" id="UYRR01029104">
    <property type="protein sequence ID" value="VDK39716.1"/>
    <property type="molecule type" value="Genomic_DNA"/>
</dbReference>
<evidence type="ECO:0000313" key="3">
    <source>
        <dbReference type="Proteomes" id="UP000267096"/>
    </source>
</evidence>
<feature type="compositionally biased region" description="Gly residues" evidence="1">
    <location>
        <begin position="1"/>
        <end position="16"/>
    </location>
</feature>
<dbReference type="AlphaFoldDB" id="A0A0M3JPY5"/>